<dbReference type="Gene3D" id="2.20.25.240">
    <property type="match status" value="1"/>
</dbReference>
<reference evidence="2" key="1">
    <citation type="submission" date="2022-11" db="UniProtKB">
        <authorList>
            <consortium name="WormBaseParasite"/>
        </authorList>
    </citation>
    <scope>IDENTIFICATION</scope>
</reference>
<accession>A0A915E9Z3</accession>
<dbReference type="Proteomes" id="UP000887574">
    <property type="component" value="Unplaced"/>
</dbReference>
<keyword evidence="1" id="KW-1185">Reference proteome</keyword>
<evidence type="ECO:0000313" key="1">
    <source>
        <dbReference type="Proteomes" id="UP000887574"/>
    </source>
</evidence>
<evidence type="ECO:0000313" key="2">
    <source>
        <dbReference type="WBParaSite" id="jg3631"/>
    </source>
</evidence>
<dbReference type="WBParaSite" id="jg3631">
    <property type="protein sequence ID" value="jg3631"/>
    <property type="gene ID" value="jg3631"/>
</dbReference>
<protein>
    <submittedName>
        <fullName evidence="2">FLYWCH-type domain-containing protein</fullName>
    </submittedName>
</protein>
<dbReference type="AlphaFoldDB" id="A0A915E9Z3"/>
<sequence>MARHSIDHEEVSRTGKRIIWANDYSYTIRAVSGKIESLQYFCCNRQRIIANGQKEDCKGRGFTRNSDGYFYVTKDHFHNSKELEFKKKQRLARDTAYPMDKNLDLEFLKPSGFVPVPMKEDFYIEMIEQYKQASKEKSDKQTKGSEGALFIKPNVEVELLKPDRDNIPVPLKEDFYTQYFDTGASAAAASRKNDDDADQP</sequence>
<name>A0A915E9Z3_9BILA</name>
<proteinExistence type="predicted"/>
<organism evidence="1 2">
    <name type="scientific">Ditylenchus dipsaci</name>
    <dbReference type="NCBI Taxonomy" id="166011"/>
    <lineage>
        <taxon>Eukaryota</taxon>
        <taxon>Metazoa</taxon>
        <taxon>Ecdysozoa</taxon>
        <taxon>Nematoda</taxon>
        <taxon>Chromadorea</taxon>
        <taxon>Rhabditida</taxon>
        <taxon>Tylenchina</taxon>
        <taxon>Tylenchomorpha</taxon>
        <taxon>Sphaerularioidea</taxon>
        <taxon>Anguinidae</taxon>
        <taxon>Anguininae</taxon>
        <taxon>Ditylenchus</taxon>
    </lineage>
</organism>